<feature type="region of interest" description="Disordered" evidence="1">
    <location>
        <begin position="150"/>
        <end position="184"/>
    </location>
</feature>
<evidence type="ECO:0000313" key="2">
    <source>
        <dbReference type="EMBL" id="KAK1948304.1"/>
    </source>
</evidence>
<protein>
    <submittedName>
        <fullName evidence="2">Endo-beta-1</fullName>
    </submittedName>
</protein>
<name>A0AAD9H0Y4_9STRA</name>
<organism evidence="2 3">
    <name type="scientific">Phytophthora citrophthora</name>
    <dbReference type="NCBI Taxonomy" id="4793"/>
    <lineage>
        <taxon>Eukaryota</taxon>
        <taxon>Sar</taxon>
        <taxon>Stramenopiles</taxon>
        <taxon>Oomycota</taxon>
        <taxon>Peronosporomycetes</taxon>
        <taxon>Peronosporales</taxon>
        <taxon>Peronosporaceae</taxon>
        <taxon>Phytophthora</taxon>
    </lineage>
</organism>
<dbReference type="PANTHER" id="PTHR42767">
    <property type="entry name" value="ENDO-BETA-1,6-GALACTANASE"/>
    <property type="match status" value="1"/>
</dbReference>
<comment type="caution">
    <text evidence="2">The sequence shown here is derived from an EMBL/GenBank/DDBJ whole genome shotgun (WGS) entry which is preliminary data.</text>
</comment>
<proteinExistence type="predicted"/>
<reference evidence="2" key="1">
    <citation type="submission" date="2023-08" db="EMBL/GenBank/DDBJ databases">
        <title>Reference Genome Resource for the Citrus Pathogen Phytophthora citrophthora.</title>
        <authorList>
            <person name="Moller H."/>
            <person name="Coetzee B."/>
            <person name="Rose L.J."/>
            <person name="Van Niekerk J.M."/>
        </authorList>
    </citation>
    <scope>NUCLEOTIDE SEQUENCE</scope>
    <source>
        <strain evidence="2">STE-U-9442</strain>
    </source>
</reference>
<dbReference type="InterPro" id="IPR039743">
    <property type="entry name" value="6GAL/EXGAL"/>
</dbReference>
<sequence length="184" mass="19958">MLLSAPSDNASAYKIILTTTPLLESWEGWGTSLSWWANVFGDREDIADLFFTNMSSVSIDGAAKDIPALDFNIARYNIGGSGNNVIDDSGTEIAMKTAEYDLDIYPNFVVAYDNNTKGLVIVATNLGEAETITFDLLGRMDQSILGQLSPTRPQELCTSPPASTSSLAKVPDSQQIFQPSQSRH</sequence>
<accession>A0AAD9H0Y4</accession>
<evidence type="ECO:0000313" key="3">
    <source>
        <dbReference type="Proteomes" id="UP001259832"/>
    </source>
</evidence>
<dbReference type="AlphaFoldDB" id="A0AAD9H0Y4"/>
<dbReference type="EMBL" id="JASMQC010000001">
    <property type="protein sequence ID" value="KAK1948304.1"/>
    <property type="molecule type" value="Genomic_DNA"/>
</dbReference>
<keyword evidence="3" id="KW-1185">Reference proteome</keyword>
<dbReference type="PANTHER" id="PTHR42767:SF1">
    <property type="entry name" value="ENDO-BETA-1,6-GALACTANASE-LIKE DOMAIN-CONTAINING PROTEIN"/>
    <property type="match status" value="1"/>
</dbReference>
<dbReference type="Proteomes" id="UP001259832">
    <property type="component" value="Unassembled WGS sequence"/>
</dbReference>
<dbReference type="Gene3D" id="3.20.20.80">
    <property type="entry name" value="Glycosidases"/>
    <property type="match status" value="1"/>
</dbReference>
<dbReference type="GO" id="GO:0004553">
    <property type="term" value="F:hydrolase activity, hydrolyzing O-glycosyl compounds"/>
    <property type="evidence" value="ECO:0007669"/>
    <property type="project" value="InterPro"/>
</dbReference>
<evidence type="ECO:0000256" key="1">
    <source>
        <dbReference type="SAM" id="MobiDB-lite"/>
    </source>
</evidence>
<gene>
    <name evidence="2" type="ORF">P3T76_000594</name>
</gene>